<proteinExistence type="predicted"/>
<dbReference type="InterPro" id="IPR036779">
    <property type="entry name" value="LysM_dom_sf"/>
</dbReference>
<dbReference type="RefSeq" id="WP_246351161.1">
    <property type="nucleotide sequence ID" value="NZ_JACHHG010000004.1"/>
</dbReference>
<dbReference type="Pfam" id="PF01551">
    <property type="entry name" value="Peptidase_M23"/>
    <property type="match status" value="1"/>
</dbReference>
<dbReference type="SUPFAM" id="SSF51261">
    <property type="entry name" value="Duplicated hybrid motif"/>
    <property type="match status" value="1"/>
</dbReference>
<evidence type="ECO:0000259" key="3">
    <source>
        <dbReference type="PROSITE" id="PS51782"/>
    </source>
</evidence>
<dbReference type="AlphaFoldDB" id="A0A841I1J4"/>
<keyword evidence="2" id="KW-0732">Signal</keyword>
<name>A0A841I1J4_9DEIO</name>
<sequence length="343" mass="37208">MLKHLVLLAALALPGASAASYTVRSGDTLFQIAVQNRTTVEALMAENGLTSTTIRVGQVLRLPEGSGEAAVKNYGYVAGVKVQAPSRLREGDAFTLRLRGAAALQATVRFPSELNEDVRRPNEALRPFRVAGDEGYVLGRVVLGAQAPVRFEVEVNGQVLRGQIPVRENGLPVQVLGVSQDVVDTLADPRRQEEERRMEQAYALRGEPRWTQPFILPGTGPTTSAFGQKRRNRSQDPIRYHYGTDQRGAVGAPTRATNDGTVVVAGKFPVRGGLVVIDHGGGLVSAYFHLSKILVKEGQTVKRGQKIAEIGSTGFSTGPHLHWEMRLRGEAVDPLGWVNKLRP</sequence>
<dbReference type="InterPro" id="IPR050570">
    <property type="entry name" value="Cell_wall_metabolism_enzyme"/>
</dbReference>
<dbReference type="GO" id="GO:0004222">
    <property type="term" value="F:metalloendopeptidase activity"/>
    <property type="evidence" value="ECO:0007669"/>
    <property type="project" value="TreeGrafter"/>
</dbReference>
<gene>
    <name evidence="4" type="ORF">HNR42_001365</name>
</gene>
<dbReference type="InterPro" id="IPR016047">
    <property type="entry name" value="M23ase_b-sheet_dom"/>
</dbReference>
<evidence type="ECO:0000313" key="5">
    <source>
        <dbReference type="Proteomes" id="UP000569951"/>
    </source>
</evidence>
<comment type="caution">
    <text evidence="4">The sequence shown here is derived from an EMBL/GenBank/DDBJ whole genome shotgun (WGS) entry which is preliminary data.</text>
</comment>
<dbReference type="InterPro" id="IPR018392">
    <property type="entry name" value="LysM"/>
</dbReference>
<dbReference type="InterPro" id="IPR011055">
    <property type="entry name" value="Dup_hybrid_motif"/>
</dbReference>
<accession>A0A841I1J4</accession>
<dbReference type="PANTHER" id="PTHR21666:SF287">
    <property type="entry name" value="CYTOPLASMIC MEMBRANE PROTEIN"/>
    <property type="match status" value="1"/>
</dbReference>
<keyword evidence="5" id="KW-1185">Reference proteome</keyword>
<dbReference type="CDD" id="cd00118">
    <property type="entry name" value="LysM"/>
    <property type="match status" value="1"/>
</dbReference>
<evidence type="ECO:0000256" key="2">
    <source>
        <dbReference type="SAM" id="SignalP"/>
    </source>
</evidence>
<evidence type="ECO:0000313" key="4">
    <source>
        <dbReference type="EMBL" id="MBB6097942.1"/>
    </source>
</evidence>
<protein>
    <submittedName>
        <fullName evidence="4">Murein DD-endopeptidase MepM/ murein hydrolase activator NlpD</fullName>
    </submittedName>
</protein>
<keyword evidence="4" id="KW-0378">Hydrolase</keyword>
<dbReference type="CDD" id="cd12797">
    <property type="entry name" value="M23_peptidase"/>
    <property type="match status" value="1"/>
</dbReference>
<evidence type="ECO:0000256" key="1">
    <source>
        <dbReference type="SAM" id="MobiDB-lite"/>
    </source>
</evidence>
<feature type="chain" id="PRO_5032622318" evidence="2">
    <location>
        <begin position="19"/>
        <end position="343"/>
    </location>
</feature>
<dbReference type="SUPFAM" id="SSF54106">
    <property type="entry name" value="LysM domain"/>
    <property type="match status" value="1"/>
</dbReference>
<dbReference type="SMART" id="SM00257">
    <property type="entry name" value="LysM"/>
    <property type="match status" value="1"/>
</dbReference>
<feature type="region of interest" description="Disordered" evidence="1">
    <location>
        <begin position="213"/>
        <end position="232"/>
    </location>
</feature>
<dbReference type="Proteomes" id="UP000569951">
    <property type="component" value="Unassembled WGS sequence"/>
</dbReference>
<reference evidence="4 5" key="1">
    <citation type="submission" date="2020-08" db="EMBL/GenBank/DDBJ databases">
        <title>Genomic Encyclopedia of Type Strains, Phase IV (KMG-IV): sequencing the most valuable type-strain genomes for metagenomic binning, comparative biology and taxonomic classification.</title>
        <authorList>
            <person name="Goeker M."/>
        </authorList>
    </citation>
    <scope>NUCLEOTIDE SEQUENCE [LARGE SCALE GENOMIC DNA]</scope>
    <source>
        <strain evidence="4 5">DSM 21458</strain>
    </source>
</reference>
<dbReference type="PROSITE" id="PS51782">
    <property type="entry name" value="LYSM"/>
    <property type="match status" value="1"/>
</dbReference>
<dbReference type="Gene3D" id="3.10.350.10">
    <property type="entry name" value="LysM domain"/>
    <property type="match status" value="1"/>
</dbReference>
<dbReference type="PANTHER" id="PTHR21666">
    <property type="entry name" value="PEPTIDASE-RELATED"/>
    <property type="match status" value="1"/>
</dbReference>
<feature type="signal peptide" evidence="2">
    <location>
        <begin position="1"/>
        <end position="18"/>
    </location>
</feature>
<dbReference type="EMBL" id="JACHHG010000004">
    <property type="protein sequence ID" value="MBB6097942.1"/>
    <property type="molecule type" value="Genomic_DNA"/>
</dbReference>
<feature type="domain" description="LysM" evidence="3">
    <location>
        <begin position="19"/>
        <end position="62"/>
    </location>
</feature>
<organism evidence="4 5">
    <name type="scientific">Deinobacterium chartae</name>
    <dbReference type="NCBI Taxonomy" id="521158"/>
    <lineage>
        <taxon>Bacteria</taxon>
        <taxon>Thermotogati</taxon>
        <taxon>Deinococcota</taxon>
        <taxon>Deinococci</taxon>
        <taxon>Deinococcales</taxon>
        <taxon>Deinococcaceae</taxon>
        <taxon>Deinobacterium</taxon>
    </lineage>
</organism>
<dbReference type="Gene3D" id="2.70.70.10">
    <property type="entry name" value="Glucose Permease (Domain IIA)"/>
    <property type="match status" value="1"/>
</dbReference>
<dbReference type="Pfam" id="PF01476">
    <property type="entry name" value="LysM"/>
    <property type="match status" value="1"/>
</dbReference>